<evidence type="ECO:0000313" key="3">
    <source>
        <dbReference type="Proteomes" id="UP000265742"/>
    </source>
</evidence>
<evidence type="ECO:0008006" key="4">
    <source>
        <dbReference type="Google" id="ProtNLM"/>
    </source>
</evidence>
<feature type="region of interest" description="Disordered" evidence="1">
    <location>
        <begin position="44"/>
        <end position="158"/>
    </location>
</feature>
<organism evidence="2 3">
    <name type="scientific">Amnibacterium setariae</name>
    <dbReference type="NCBI Taxonomy" id="2306585"/>
    <lineage>
        <taxon>Bacteria</taxon>
        <taxon>Bacillati</taxon>
        <taxon>Actinomycetota</taxon>
        <taxon>Actinomycetes</taxon>
        <taxon>Micrococcales</taxon>
        <taxon>Microbacteriaceae</taxon>
        <taxon>Amnibacterium</taxon>
    </lineage>
</organism>
<dbReference type="AlphaFoldDB" id="A0A3A1TV50"/>
<feature type="compositionally biased region" description="Basic and acidic residues" evidence="1">
    <location>
        <begin position="45"/>
        <end position="57"/>
    </location>
</feature>
<sequence length="158" mass="15341">MRGKLVFVAGLAAGYVLGARAGRPAYEAISDRWQGFRENPTVQRVAEKAKTTAEEKAPALASAASKVAETAGAATSATGGSGSDDSDDSSSGSGSGETGATSAEAETDSSVPTPKDIADATTPSTPAGTGTGTKTGGAKRSTGTQSGAEQSSDPSPAG</sequence>
<keyword evidence="3" id="KW-1185">Reference proteome</keyword>
<comment type="caution">
    <text evidence="2">The sequence shown here is derived from an EMBL/GenBank/DDBJ whole genome shotgun (WGS) entry which is preliminary data.</text>
</comment>
<name>A0A3A1TV50_9MICO</name>
<dbReference type="Proteomes" id="UP000265742">
    <property type="component" value="Unassembled WGS sequence"/>
</dbReference>
<gene>
    <name evidence="2" type="ORF">D1781_09035</name>
</gene>
<evidence type="ECO:0000256" key="1">
    <source>
        <dbReference type="SAM" id="MobiDB-lite"/>
    </source>
</evidence>
<dbReference type="RefSeq" id="WP_119481999.1">
    <property type="nucleotide sequence ID" value="NZ_QXTG01000002.1"/>
</dbReference>
<accession>A0A3A1TV50</accession>
<proteinExistence type="predicted"/>
<evidence type="ECO:0000313" key="2">
    <source>
        <dbReference type="EMBL" id="RIX27690.1"/>
    </source>
</evidence>
<dbReference type="EMBL" id="QXTG01000002">
    <property type="protein sequence ID" value="RIX27690.1"/>
    <property type="molecule type" value="Genomic_DNA"/>
</dbReference>
<feature type="compositionally biased region" description="Polar residues" evidence="1">
    <location>
        <begin position="145"/>
        <end position="158"/>
    </location>
</feature>
<feature type="compositionally biased region" description="Low complexity" evidence="1">
    <location>
        <begin position="98"/>
        <end position="110"/>
    </location>
</feature>
<feature type="compositionally biased region" description="Low complexity" evidence="1">
    <location>
        <begin position="58"/>
        <end position="78"/>
    </location>
</feature>
<reference evidence="3" key="1">
    <citation type="submission" date="2018-09" db="EMBL/GenBank/DDBJ databases">
        <authorList>
            <person name="Kim I."/>
        </authorList>
    </citation>
    <scope>NUCLEOTIDE SEQUENCE [LARGE SCALE GENOMIC DNA]</scope>
    <source>
        <strain evidence="3">DD4a</strain>
    </source>
</reference>
<protein>
    <recommendedName>
        <fullName evidence="4">YtxH domain-containing protein</fullName>
    </recommendedName>
</protein>